<dbReference type="GO" id="GO:0008270">
    <property type="term" value="F:zinc ion binding"/>
    <property type="evidence" value="ECO:0007669"/>
    <property type="project" value="UniProtKB-KW"/>
</dbReference>
<evidence type="ECO:0000256" key="1">
    <source>
        <dbReference type="PROSITE-ProRule" id="PRU00047"/>
    </source>
</evidence>
<keyword evidence="1" id="KW-0479">Metal-binding</keyword>
<dbReference type="EMBL" id="GBRH01259193">
    <property type="protein sequence ID" value="JAD38702.1"/>
    <property type="molecule type" value="Transcribed_RNA"/>
</dbReference>
<accession>A0A0A8ZV60</accession>
<evidence type="ECO:0000256" key="2">
    <source>
        <dbReference type="SAM" id="MobiDB-lite"/>
    </source>
</evidence>
<name>A0A0A8ZV60_ARUDO</name>
<evidence type="ECO:0000259" key="3">
    <source>
        <dbReference type="PROSITE" id="PS50158"/>
    </source>
</evidence>
<feature type="domain" description="CCHC-type" evidence="3">
    <location>
        <begin position="12"/>
        <end position="26"/>
    </location>
</feature>
<dbReference type="PROSITE" id="PS50158">
    <property type="entry name" value="ZF_CCHC"/>
    <property type="match status" value="1"/>
</dbReference>
<feature type="compositionally biased region" description="Polar residues" evidence="2">
    <location>
        <begin position="33"/>
        <end position="51"/>
    </location>
</feature>
<dbReference type="AlphaFoldDB" id="A0A0A8ZV60"/>
<keyword evidence="1" id="KW-0863">Zinc-finger</keyword>
<dbReference type="GO" id="GO:0003676">
    <property type="term" value="F:nucleic acid binding"/>
    <property type="evidence" value="ECO:0007669"/>
    <property type="project" value="InterPro"/>
</dbReference>
<protein>
    <recommendedName>
        <fullName evidence="3">CCHC-type domain-containing protein</fullName>
    </recommendedName>
</protein>
<organism evidence="4">
    <name type="scientific">Arundo donax</name>
    <name type="common">Giant reed</name>
    <name type="synonym">Donax arundinaceus</name>
    <dbReference type="NCBI Taxonomy" id="35708"/>
    <lineage>
        <taxon>Eukaryota</taxon>
        <taxon>Viridiplantae</taxon>
        <taxon>Streptophyta</taxon>
        <taxon>Embryophyta</taxon>
        <taxon>Tracheophyta</taxon>
        <taxon>Spermatophyta</taxon>
        <taxon>Magnoliopsida</taxon>
        <taxon>Liliopsida</taxon>
        <taxon>Poales</taxon>
        <taxon>Poaceae</taxon>
        <taxon>PACMAD clade</taxon>
        <taxon>Arundinoideae</taxon>
        <taxon>Arundineae</taxon>
        <taxon>Arundo</taxon>
    </lineage>
</organism>
<keyword evidence="1" id="KW-0862">Zinc</keyword>
<proteinExistence type="predicted"/>
<reference evidence="4" key="2">
    <citation type="journal article" date="2015" name="Data Brief">
        <title>Shoot transcriptome of the giant reed, Arundo donax.</title>
        <authorList>
            <person name="Barrero R.A."/>
            <person name="Guerrero F.D."/>
            <person name="Moolhuijzen P."/>
            <person name="Goolsby J.A."/>
            <person name="Tidwell J."/>
            <person name="Bellgard S.E."/>
            <person name="Bellgard M.I."/>
        </authorList>
    </citation>
    <scope>NUCLEOTIDE SEQUENCE</scope>
    <source>
        <tissue evidence="4">Shoot tissue taken approximately 20 cm above the soil surface</tissue>
    </source>
</reference>
<sequence>MDEAEVGGPVTRCSKCHDIGHRAKDCTADDAAGTSSTNTRGMGSLQTNSTLEDGYAL</sequence>
<dbReference type="InterPro" id="IPR001878">
    <property type="entry name" value="Znf_CCHC"/>
</dbReference>
<evidence type="ECO:0000313" key="4">
    <source>
        <dbReference type="EMBL" id="JAD38702.1"/>
    </source>
</evidence>
<reference evidence="4" key="1">
    <citation type="submission" date="2014-09" db="EMBL/GenBank/DDBJ databases">
        <authorList>
            <person name="Magalhaes I.L.F."/>
            <person name="Oliveira U."/>
            <person name="Santos F.R."/>
            <person name="Vidigal T.H.D.A."/>
            <person name="Brescovit A.D."/>
            <person name="Santos A.J."/>
        </authorList>
    </citation>
    <scope>NUCLEOTIDE SEQUENCE</scope>
    <source>
        <tissue evidence="4">Shoot tissue taken approximately 20 cm above the soil surface</tissue>
    </source>
</reference>
<dbReference type="SUPFAM" id="SSF57756">
    <property type="entry name" value="Retrovirus zinc finger-like domains"/>
    <property type="match status" value="1"/>
</dbReference>
<feature type="region of interest" description="Disordered" evidence="2">
    <location>
        <begin position="27"/>
        <end position="57"/>
    </location>
</feature>
<dbReference type="InterPro" id="IPR036875">
    <property type="entry name" value="Znf_CCHC_sf"/>
</dbReference>